<keyword evidence="12" id="KW-1133">Transmembrane helix</keyword>
<feature type="transmembrane region" description="Helical" evidence="12">
    <location>
        <begin position="21"/>
        <end position="43"/>
    </location>
</feature>
<feature type="non-terminal residue" evidence="14">
    <location>
        <position position="278"/>
    </location>
</feature>
<accession>A0A0G1WEG0</accession>
<evidence type="ECO:0000256" key="5">
    <source>
        <dbReference type="ARBA" id="ARBA00022801"/>
    </source>
</evidence>
<dbReference type="GO" id="GO:0009252">
    <property type="term" value="P:peptidoglycan biosynthetic process"/>
    <property type="evidence" value="ECO:0007669"/>
    <property type="project" value="UniProtKB-KW"/>
</dbReference>
<keyword evidence="3" id="KW-0121">Carboxypeptidase</keyword>
<evidence type="ECO:0000256" key="10">
    <source>
        <dbReference type="ARBA" id="ARBA00034000"/>
    </source>
</evidence>
<dbReference type="Proteomes" id="UP000033882">
    <property type="component" value="Unassembled WGS sequence"/>
</dbReference>
<gene>
    <name evidence="14" type="ORF">UY19_C0025G0015</name>
</gene>
<comment type="similarity">
    <text evidence="1">In the C-terminal section; belongs to the transpeptidase family.</text>
</comment>
<keyword evidence="6" id="KW-0133">Cell shape</keyword>
<comment type="caution">
    <text evidence="14">The sequence shown here is derived from an EMBL/GenBank/DDBJ whole genome shotgun (WGS) entry which is preliminary data.</text>
</comment>
<dbReference type="EMBL" id="LCPB01000025">
    <property type="protein sequence ID" value="KKU88713.1"/>
    <property type="molecule type" value="Genomic_DNA"/>
</dbReference>
<dbReference type="InterPro" id="IPR023346">
    <property type="entry name" value="Lysozyme-like_dom_sf"/>
</dbReference>
<comment type="similarity">
    <text evidence="2">In the N-terminal section; belongs to the glycosyltransferase 51 family.</text>
</comment>
<keyword evidence="12" id="KW-0472">Membrane</keyword>
<evidence type="ECO:0000256" key="1">
    <source>
        <dbReference type="ARBA" id="ARBA00007090"/>
    </source>
</evidence>
<dbReference type="FunFam" id="1.10.3810.10:FF:000001">
    <property type="entry name" value="Penicillin-binding protein 1A"/>
    <property type="match status" value="1"/>
</dbReference>
<feature type="domain" description="Glycosyl transferase family 51" evidence="13">
    <location>
        <begin position="79"/>
        <end position="251"/>
    </location>
</feature>
<keyword evidence="12" id="KW-0812">Transmembrane</keyword>
<dbReference type="GO" id="GO:0008955">
    <property type="term" value="F:peptidoglycan glycosyltransferase activity"/>
    <property type="evidence" value="ECO:0007669"/>
    <property type="project" value="UniProtKB-EC"/>
</dbReference>
<dbReference type="AlphaFoldDB" id="A0A0G1WEG0"/>
<proteinExistence type="inferred from homology"/>
<dbReference type="GO" id="GO:0008360">
    <property type="term" value="P:regulation of cell shape"/>
    <property type="evidence" value="ECO:0007669"/>
    <property type="project" value="UniProtKB-KW"/>
</dbReference>
<dbReference type="InterPro" id="IPR036950">
    <property type="entry name" value="PBP_transglycosylase"/>
</dbReference>
<dbReference type="InterPro" id="IPR001264">
    <property type="entry name" value="Glyco_trans_51"/>
</dbReference>
<dbReference type="InterPro" id="IPR050396">
    <property type="entry name" value="Glycosyltr_51/Transpeptidase"/>
</dbReference>
<sequence>MTPSTHYKQPRRDTKVHTKRALIIKITSIAFVLFFLIGIISVIQVARIAKSLPDPQQSGSWQMTESTKLYDRTGKILLYEVNAQGKRTVIPYEQIPTYAKQATVAIEDSGFYEHSAIDIKGIFRAFFVNIIRGGISQGASTITQQLAKNAFLTPERTYTRKVKEIILAFWIERYYDKDQILNLYLNQIPYGAGANGIEAGAQTYFGKQAKDITLLESATLAAIVQIPSYYSPWGSHKDELIARKDLVLEKMLKLIEKGEVNGIISWNPDRLARNSIDG</sequence>
<evidence type="ECO:0000256" key="2">
    <source>
        <dbReference type="ARBA" id="ARBA00007739"/>
    </source>
</evidence>
<evidence type="ECO:0000256" key="7">
    <source>
        <dbReference type="ARBA" id="ARBA00022984"/>
    </source>
</evidence>
<dbReference type="GO" id="GO:0071555">
    <property type="term" value="P:cell wall organization"/>
    <property type="evidence" value="ECO:0007669"/>
    <property type="project" value="UniProtKB-KW"/>
</dbReference>
<protein>
    <submittedName>
        <fullName evidence="14">Penicillin-binding protein, 1A family</fullName>
    </submittedName>
</protein>
<reference evidence="14 15" key="1">
    <citation type="journal article" date="2015" name="Nature">
        <title>rRNA introns, odd ribosomes, and small enigmatic genomes across a large radiation of phyla.</title>
        <authorList>
            <person name="Brown C.T."/>
            <person name="Hug L.A."/>
            <person name="Thomas B.C."/>
            <person name="Sharon I."/>
            <person name="Castelle C.J."/>
            <person name="Singh A."/>
            <person name="Wilkins M.J."/>
            <person name="Williams K.H."/>
            <person name="Banfield J.F."/>
        </authorList>
    </citation>
    <scope>NUCLEOTIDE SEQUENCE [LARGE SCALE GENOMIC DNA]</scope>
</reference>
<keyword evidence="3" id="KW-0645">Protease</keyword>
<comment type="catalytic activity">
    <reaction evidence="10">
        <text>Preferential cleavage: (Ac)2-L-Lys-D-Ala-|-D-Ala. Also transpeptidation of peptidyl-alanyl moieties that are N-acyl substituents of D-alanine.</text>
        <dbReference type="EC" id="3.4.16.4"/>
    </reaction>
</comment>
<evidence type="ECO:0000256" key="6">
    <source>
        <dbReference type="ARBA" id="ARBA00022960"/>
    </source>
</evidence>
<evidence type="ECO:0000256" key="9">
    <source>
        <dbReference type="ARBA" id="ARBA00023316"/>
    </source>
</evidence>
<evidence type="ECO:0000256" key="3">
    <source>
        <dbReference type="ARBA" id="ARBA00022645"/>
    </source>
</evidence>
<dbReference type="Pfam" id="PF00912">
    <property type="entry name" value="Transgly"/>
    <property type="match status" value="1"/>
</dbReference>
<evidence type="ECO:0000256" key="4">
    <source>
        <dbReference type="ARBA" id="ARBA00022679"/>
    </source>
</evidence>
<keyword evidence="5" id="KW-0378">Hydrolase</keyword>
<dbReference type="PANTHER" id="PTHR32282:SF33">
    <property type="entry name" value="PEPTIDOGLYCAN GLYCOSYLTRANSFERASE"/>
    <property type="match status" value="1"/>
</dbReference>
<dbReference type="PANTHER" id="PTHR32282">
    <property type="entry name" value="BINDING PROTEIN TRANSPEPTIDASE, PUTATIVE-RELATED"/>
    <property type="match status" value="1"/>
</dbReference>
<organism evidence="14 15">
    <name type="scientific">Candidatus Wolfebacteria bacterium GW2011_GWA2_47_9b</name>
    <dbReference type="NCBI Taxonomy" id="1619005"/>
    <lineage>
        <taxon>Bacteria</taxon>
        <taxon>Candidatus Wolfeibacteriota</taxon>
    </lineage>
</organism>
<dbReference type="GO" id="GO:0030288">
    <property type="term" value="C:outer membrane-bounded periplasmic space"/>
    <property type="evidence" value="ECO:0007669"/>
    <property type="project" value="TreeGrafter"/>
</dbReference>
<evidence type="ECO:0000256" key="11">
    <source>
        <dbReference type="ARBA" id="ARBA00049902"/>
    </source>
</evidence>
<dbReference type="SUPFAM" id="SSF53955">
    <property type="entry name" value="Lysozyme-like"/>
    <property type="match status" value="1"/>
</dbReference>
<keyword evidence="8" id="KW-0511">Multifunctional enzyme</keyword>
<name>A0A0G1WEG0_9BACT</name>
<evidence type="ECO:0000313" key="15">
    <source>
        <dbReference type="Proteomes" id="UP000033882"/>
    </source>
</evidence>
<dbReference type="Gene3D" id="1.10.3810.10">
    <property type="entry name" value="Biosynthetic peptidoglycan transglycosylase-like"/>
    <property type="match status" value="1"/>
</dbReference>
<evidence type="ECO:0000256" key="8">
    <source>
        <dbReference type="ARBA" id="ARBA00023268"/>
    </source>
</evidence>
<evidence type="ECO:0000256" key="12">
    <source>
        <dbReference type="SAM" id="Phobius"/>
    </source>
</evidence>
<comment type="catalytic activity">
    <reaction evidence="11">
        <text>[GlcNAc-(1-&gt;4)-Mur2Ac(oyl-L-Ala-gamma-D-Glu-L-Lys-D-Ala-D-Ala)](n)-di-trans,octa-cis-undecaprenyl diphosphate + beta-D-GlcNAc-(1-&gt;4)-Mur2Ac(oyl-L-Ala-gamma-D-Glu-L-Lys-D-Ala-D-Ala)-di-trans,octa-cis-undecaprenyl diphosphate = [GlcNAc-(1-&gt;4)-Mur2Ac(oyl-L-Ala-gamma-D-Glu-L-Lys-D-Ala-D-Ala)](n+1)-di-trans,octa-cis-undecaprenyl diphosphate + di-trans,octa-cis-undecaprenyl diphosphate + H(+)</text>
        <dbReference type="Rhea" id="RHEA:23708"/>
        <dbReference type="Rhea" id="RHEA-COMP:9602"/>
        <dbReference type="Rhea" id="RHEA-COMP:9603"/>
        <dbReference type="ChEBI" id="CHEBI:15378"/>
        <dbReference type="ChEBI" id="CHEBI:58405"/>
        <dbReference type="ChEBI" id="CHEBI:60033"/>
        <dbReference type="ChEBI" id="CHEBI:78435"/>
        <dbReference type="EC" id="2.4.99.28"/>
    </reaction>
</comment>
<evidence type="ECO:0000259" key="13">
    <source>
        <dbReference type="Pfam" id="PF00912"/>
    </source>
</evidence>
<keyword evidence="4" id="KW-0808">Transferase</keyword>
<keyword evidence="7" id="KW-0573">Peptidoglycan synthesis</keyword>
<dbReference type="GO" id="GO:0009002">
    <property type="term" value="F:serine-type D-Ala-D-Ala carboxypeptidase activity"/>
    <property type="evidence" value="ECO:0007669"/>
    <property type="project" value="UniProtKB-EC"/>
</dbReference>
<evidence type="ECO:0000313" key="14">
    <source>
        <dbReference type="EMBL" id="KKU88713.1"/>
    </source>
</evidence>
<keyword evidence="9" id="KW-0961">Cell wall biogenesis/degradation</keyword>